<dbReference type="EMBL" id="CP007139">
    <property type="protein sequence ID" value="AIE86281.1"/>
    <property type="molecule type" value="Genomic_DNA"/>
</dbReference>
<gene>
    <name evidence="1" type="ORF">OP10G_2913</name>
</gene>
<evidence type="ECO:0000313" key="1">
    <source>
        <dbReference type="EMBL" id="AIE86281.1"/>
    </source>
</evidence>
<accession>A0A068NS56</accession>
<dbReference type="AlphaFoldDB" id="A0A068NS56"/>
<dbReference type="RefSeq" id="WP_025229743.1">
    <property type="nucleotide sequence ID" value="NZ_CP007139.1"/>
</dbReference>
<organism evidence="1 2">
    <name type="scientific">Fimbriimonas ginsengisoli Gsoil 348</name>
    <dbReference type="NCBI Taxonomy" id="661478"/>
    <lineage>
        <taxon>Bacteria</taxon>
        <taxon>Bacillati</taxon>
        <taxon>Armatimonadota</taxon>
        <taxon>Fimbriimonadia</taxon>
        <taxon>Fimbriimonadales</taxon>
        <taxon>Fimbriimonadaceae</taxon>
        <taxon>Fimbriimonas</taxon>
    </lineage>
</organism>
<proteinExistence type="predicted"/>
<dbReference type="HOGENOM" id="CLU_2408940_0_0_0"/>
<dbReference type="STRING" id="661478.OP10G_2913"/>
<keyword evidence="2" id="KW-1185">Reference proteome</keyword>
<name>A0A068NS56_FIMGI</name>
<dbReference type="Proteomes" id="UP000027982">
    <property type="component" value="Chromosome"/>
</dbReference>
<protein>
    <submittedName>
        <fullName evidence="1">Uncharacterized protein</fullName>
    </submittedName>
</protein>
<dbReference type="KEGG" id="fgi:OP10G_2913"/>
<reference evidence="1 2" key="1">
    <citation type="journal article" date="2014" name="PLoS ONE">
        <title>The first complete genome sequence of the class fimbriimonadia in the phylum armatimonadetes.</title>
        <authorList>
            <person name="Hu Z.Y."/>
            <person name="Wang Y.Z."/>
            <person name="Im W.T."/>
            <person name="Wang S.Y."/>
            <person name="Zhao G.P."/>
            <person name="Zheng H.J."/>
            <person name="Quan Z.X."/>
        </authorList>
    </citation>
    <scope>NUCLEOTIDE SEQUENCE [LARGE SCALE GENOMIC DNA]</scope>
    <source>
        <strain evidence="1">Gsoil 348</strain>
    </source>
</reference>
<evidence type="ECO:0000313" key="2">
    <source>
        <dbReference type="Proteomes" id="UP000027982"/>
    </source>
</evidence>
<sequence length="92" mass="10363">MSFDLPASIERELEKYAQSEHISPSEAAVKFIQSGLKSSRRKTTHEVTEADLETLRQNVPIFAFLENLPDNVIDGMEAASKQVRAERFTPRG</sequence>